<comment type="function">
    <text evidence="4">Catalyzes the NADPH-dependent reduction of glutamyl-tRNA(Glu) to glutamate 1-semialdehyde (GSA).</text>
</comment>
<keyword evidence="12" id="KW-1185">Reference proteome</keyword>
<feature type="binding site" evidence="4 7">
    <location>
        <begin position="193"/>
        <end position="198"/>
    </location>
    <ligand>
        <name>NADP(+)</name>
        <dbReference type="ChEBI" id="CHEBI:58349"/>
    </ligand>
</feature>
<comment type="miscellaneous">
    <text evidence="4">During catalysis, the active site Cys acts as a nucleophile attacking the alpha-carbonyl group of tRNA-bound glutamate with the formation of a thioester intermediate between enzyme and glutamate, and the concomitant release of tRNA(Glu). The thioester intermediate is finally reduced by direct hydride transfer from NADPH, to form the product GSA.</text>
</comment>
<dbReference type="PROSITE" id="PS00747">
    <property type="entry name" value="GLUTR"/>
    <property type="match status" value="1"/>
</dbReference>
<comment type="catalytic activity">
    <reaction evidence="4">
        <text>(S)-4-amino-5-oxopentanoate + tRNA(Glu) + NADP(+) = L-glutamyl-tRNA(Glu) + NADPH + H(+)</text>
        <dbReference type="Rhea" id="RHEA:12344"/>
        <dbReference type="Rhea" id="RHEA-COMP:9663"/>
        <dbReference type="Rhea" id="RHEA-COMP:9680"/>
        <dbReference type="ChEBI" id="CHEBI:15378"/>
        <dbReference type="ChEBI" id="CHEBI:57501"/>
        <dbReference type="ChEBI" id="CHEBI:57783"/>
        <dbReference type="ChEBI" id="CHEBI:58349"/>
        <dbReference type="ChEBI" id="CHEBI:78442"/>
        <dbReference type="ChEBI" id="CHEBI:78520"/>
        <dbReference type="EC" id="1.2.1.70"/>
    </reaction>
</comment>
<feature type="site" description="Important for activity" evidence="4 8">
    <location>
        <position position="103"/>
    </location>
</feature>
<evidence type="ECO:0000256" key="6">
    <source>
        <dbReference type="PIRSR" id="PIRSR000445-2"/>
    </source>
</evidence>
<dbReference type="EMBL" id="VWSH01000002">
    <property type="protein sequence ID" value="KAA5534825.1"/>
    <property type="molecule type" value="Genomic_DNA"/>
</dbReference>
<evidence type="ECO:0000256" key="1">
    <source>
        <dbReference type="ARBA" id="ARBA00022857"/>
    </source>
</evidence>
<dbReference type="HAMAP" id="MF_00087">
    <property type="entry name" value="Glu_tRNA_reductase"/>
    <property type="match status" value="1"/>
</dbReference>
<evidence type="ECO:0000256" key="8">
    <source>
        <dbReference type="PIRSR" id="PIRSR000445-4"/>
    </source>
</evidence>
<gene>
    <name evidence="4 11" type="primary">hemA</name>
    <name evidence="11" type="ORF">F0919_09465</name>
</gene>
<name>A0A5M6CNG0_9BACT</name>
<dbReference type="InterPro" id="IPR018214">
    <property type="entry name" value="GluRdtase_CS"/>
</dbReference>
<evidence type="ECO:0000313" key="12">
    <source>
        <dbReference type="Proteomes" id="UP000323632"/>
    </source>
</evidence>
<evidence type="ECO:0000256" key="2">
    <source>
        <dbReference type="ARBA" id="ARBA00023002"/>
    </source>
</evidence>
<feature type="active site" description="Nucleophile" evidence="4 5">
    <location>
        <position position="58"/>
    </location>
</feature>
<comment type="similarity">
    <text evidence="4">Belongs to the glutamyl-tRNA reductase family.</text>
</comment>
<feature type="binding site" evidence="4 6">
    <location>
        <position position="113"/>
    </location>
    <ligand>
        <name>substrate</name>
    </ligand>
</feature>
<dbReference type="Gene3D" id="3.40.50.720">
    <property type="entry name" value="NAD(P)-binding Rossmann-like Domain"/>
    <property type="match status" value="1"/>
</dbReference>
<evidence type="ECO:0000259" key="9">
    <source>
        <dbReference type="Pfam" id="PF01488"/>
    </source>
</evidence>
<dbReference type="InterPro" id="IPR036343">
    <property type="entry name" value="GluRdtase_N_sf"/>
</dbReference>
<dbReference type="InterPro" id="IPR036291">
    <property type="entry name" value="NAD(P)-bd_dom_sf"/>
</dbReference>
<dbReference type="InterPro" id="IPR015895">
    <property type="entry name" value="4pyrrol_synth_GluRdtase_N"/>
</dbReference>
<feature type="binding site" evidence="4 6">
    <location>
        <position position="124"/>
    </location>
    <ligand>
        <name>substrate</name>
    </ligand>
</feature>
<evidence type="ECO:0000256" key="3">
    <source>
        <dbReference type="ARBA" id="ARBA00023244"/>
    </source>
</evidence>
<keyword evidence="1 4" id="KW-0521">NADP</keyword>
<comment type="domain">
    <text evidence="4">Possesses an unusual extended V-shaped dimeric structure with each monomer consisting of three distinct domains arranged along a curved 'spinal' alpha-helix. The N-terminal catalytic domain specifically recognizes the glutamate moiety of the substrate. The second domain is the NADPH-binding domain, and the third C-terminal domain is responsible for dimerization.</text>
</comment>
<sequence>MYIEEKKLLSDFWVIGISYHKSDTALRGNYAIDENQYSAILKTAPAQGVHELFVLSTCNRTEIYGFAKCPNDLIKLLCQHTVGSHEDFFRNAYIKNGNDAIHHIYNVSAGLDSQILGDYEIVGQMKQAIQVAKEHGRVSWFMDRLFKSSLQSSREIRSKTELSTGSVSVAFAAVKFIKNNLGQNNHAKILVIGAGSIGRTTCLNLLQEYAPLQIYITNRTQETAEQLANNLGLQTLDYNNVKESLVQFEVIVVATNARNYILGKDDFASDAQTILVDLAVPQNIDPAVLLNKNIALANVDDLSKINDETLRNRTAEIPKVNAIIGFHFHDFIEWYSMRQNVPIIKAVKEKLHELNVLLFDTDKSKDKCDVQKALNTMAMELKKEGEFKPGCRYIETMHKYISESVS</sequence>
<dbReference type="RefSeq" id="WP_150032504.1">
    <property type="nucleotide sequence ID" value="NZ_VWSH01000002.1"/>
</dbReference>
<dbReference type="CDD" id="cd05213">
    <property type="entry name" value="NAD_bind_Glutamyl_tRNA_reduct"/>
    <property type="match status" value="1"/>
</dbReference>
<evidence type="ECO:0000259" key="10">
    <source>
        <dbReference type="Pfam" id="PF05201"/>
    </source>
</evidence>
<dbReference type="AlphaFoldDB" id="A0A5M6CNG0"/>
<comment type="pathway">
    <text evidence="4">Porphyrin-containing compound metabolism; protoporphyrin-IX biosynthesis; 5-aminolevulinate from L-glutamyl-tRNA(Glu): step 1/2.</text>
</comment>
<comment type="caution">
    <text evidence="11">The sequence shown here is derived from an EMBL/GenBank/DDBJ whole genome shotgun (WGS) entry which is preliminary data.</text>
</comment>
<dbReference type="SUPFAM" id="SSF51735">
    <property type="entry name" value="NAD(P)-binding Rossmann-fold domains"/>
    <property type="match status" value="1"/>
</dbReference>
<dbReference type="NCBIfam" id="TIGR01035">
    <property type="entry name" value="hemA"/>
    <property type="match status" value="1"/>
</dbReference>
<dbReference type="InterPro" id="IPR006151">
    <property type="entry name" value="Shikm_DH/Glu-tRNA_Rdtase"/>
</dbReference>
<protein>
    <recommendedName>
        <fullName evidence="4">Glutamyl-tRNA reductase</fullName>
        <shortName evidence="4">GluTR</shortName>
        <ecNumber evidence="4">1.2.1.70</ecNumber>
    </recommendedName>
</protein>
<dbReference type="GO" id="GO:0019353">
    <property type="term" value="P:protoporphyrinogen IX biosynthetic process from glutamate"/>
    <property type="evidence" value="ECO:0007669"/>
    <property type="project" value="TreeGrafter"/>
</dbReference>
<dbReference type="SUPFAM" id="SSF69742">
    <property type="entry name" value="Glutamyl tRNA-reductase catalytic, N-terminal domain"/>
    <property type="match status" value="1"/>
</dbReference>
<evidence type="ECO:0000313" key="11">
    <source>
        <dbReference type="EMBL" id="KAA5534825.1"/>
    </source>
</evidence>
<dbReference type="GO" id="GO:0050661">
    <property type="term" value="F:NADP binding"/>
    <property type="evidence" value="ECO:0007669"/>
    <property type="project" value="InterPro"/>
</dbReference>
<dbReference type="EC" id="1.2.1.70" evidence="4"/>
<dbReference type="GO" id="GO:0008883">
    <property type="term" value="F:glutamyl-tRNA reductase activity"/>
    <property type="evidence" value="ECO:0007669"/>
    <property type="project" value="UniProtKB-UniRule"/>
</dbReference>
<dbReference type="InterPro" id="IPR000343">
    <property type="entry name" value="4pyrrol_synth_GluRdtase"/>
</dbReference>
<organism evidence="11 12">
    <name type="scientific">Taibaiella lutea</name>
    <dbReference type="NCBI Taxonomy" id="2608001"/>
    <lineage>
        <taxon>Bacteria</taxon>
        <taxon>Pseudomonadati</taxon>
        <taxon>Bacteroidota</taxon>
        <taxon>Chitinophagia</taxon>
        <taxon>Chitinophagales</taxon>
        <taxon>Chitinophagaceae</taxon>
        <taxon>Taibaiella</taxon>
    </lineage>
</organism>
<dbReference type="Proteomes" id="UP000323632">
    <property type="component" value="Unassembled WGS sequence"/>
</dbReference>
<evidence type="ECO:0000256" key="5">
    <source>
        <dbReference type="PIRSR" id="PIRSR000445-1"/>
    </source>
</evidence>
<dbReference type="UniPathway" id="UPA00251">
    <property type="reaction ID" value="UER00316"/>
</dbReference>
<accession>A0A5M6CNG0</accession>
<keyword evidence="2 4" id="KW-0560">Oxidoreductase</keyword>
<dbReference type="Gene3D" id="3.30.460.30">
    <property type="entry name" value="Glutamyl-tRNA reductase, N-terminal domain"/>
    <property type="match status" value="1"/>
</dbReference>
<reference evidence="11 12" key="1">
    <citation type="submission" date="2019-09" db="EMBL/GenBank/DDBJ databases">
        <title>Genome sequence and assembly of Taibaiella sp.</title>
        <authorList>
            <person name="Chhetri G."/>
        </authorList>
    </citation>
    <scope>NUCLEOTIDE SEQUENCE [LARGE SCALE GENOMIC DNA]</scope>
    <source>
        <strain evidence="11 12">KVB11</strain>
    </source>
</reference>
<feature type="domain" description="Glutamyl-tRNA reductase N-terminal" evidence="10">
    <location>
        <begin position="15"/>
        <end position="160"/>
    </location>
</feature>
<dbReference type="PIRSF" id="PIRSF000445">
    <property type="entry name" value="4pyrrol_synth_GluRdtase"/>
    <property type="match status" value="1"/>
</dbReference>
<dbReference type="Pfam" id="PF01488">
    <property type="entry name" value="Shikimate_DH"/>
    <property type="match status" value="1"/>
</dbReference>
<feature type="binding site" evidence="4 6">
    <location>
        <begin position="118"/>
        <end position="120"/>
    </location>
    <ligand>
        <name>substrate</name>
    </ligand>
</feature>
<comment type="subunit">
    <text evidence="4">Homodimer.</text>
</comment>
<evidence type="ECO:0000256" key="7">
    <source>
        <dbReference type="PIRSR" id="PIRSR000445-3"/>
    </source>
</evidence>
<dbReference type="PANTHER" id="PTHR43013:SF1">
    <property type="entry name" value="GLUTAMYL-TRNA REDUCTASE"/>
    <property type="match status" value="1"/>
</dbReference>
<feature type="domain" description="Quinate/shikimate 5-dehydrogenase/glutamyl-tRNA reductase" evidence="9">
    <location>
        <begin position="178"/>
        <end position="305"/>
    </location>
</feature>
<feature type="binding site" evidence="4 6">
    <location>
        <begin position="57"/>
        <end position="60"/>
    </location>
    <ligand>
        <name>substrate</name>
    </ligand>
</feature>
<dbReference type="PANTHER" id="PTHR43013">
    <property type="entry name" value="GLUTAMYL-TRNA REDUCTASE"/>
    <property type="match status" value="1"/>
</dbReference>
<dbReference type="Pfam" id="PF05201">
    <property type="entry name" value="GlutR_N"/>
    <property type="match status" value="1"/>
</dbReference>
<proteinExistence type="inferred from homology"/>
<keyword evidence="3 4" id="KW-0627">Porphyrin biosynthesis</keyword>
<dbReference type="FunFam" id="3.30.460.30:FF:000001">
    <property type="entry name" value="Glutamyl-tRNA reductase"/>
    <property type="match status" value="1"/>
</dbReference>
<evidence type="ECO:0000256" key="4">
    <source>
        <dbReference type="HAMAP-Rule" id="MF_00087"/>
    </source>
</evidence>